<evidence type="ECO:0000313" key="14">
    <source>
        <dbReference type="Proteomes" id="UP000034502"/>
    </source>
</evidence>
<dbReference type="InterPro" id="IPR022635">
    <property type="entry name" value="DNA_polIII_beta_C"/>
</dbReference>
<dbReference type="GO" id="GO:0008408">
    <property type="term" value="F:3'-5' exonuclease activity"/>
    <property type="evidence" value="ECO:0007669"/>
    <property type="project" value="InterPro"/>
</dbReference>
<dbReference type="SMART" id="SM00480">
    <property type="entry name" value="POL3Bc"/>
    <property type="match status" value="1"/>
</dbReference>
<evidence type="ECO:0000259" key="12">
    <source>
        <dbReference type="Pfam" id="PF02768"/>
    </source>
</evidence>
<organism evidence="13 14">
    <name type="scientific">Candidatus Amesbacteria bacterium GW2011_GWC1_47_15</name>
    <dbReference type="NCBI Taxonomy" id="1618364"/>
    <lineage>
        <taxon>Bacteria</taxon>
        <taxon>Candidatus Amesiibacteriota</taxon>
    </lineage>
</organism>
<dbReference type="AlphaFoldDB" id="A0A0G1S5C5"/>
<dbReference type="Proteomes" id="UP000034502">
    <property type="component" value="Unassembled WGS sequence"/>
</dbReference>
<feature type="domain" description="DNA polymerase III beta sliding clamp central" evidence="11">
    <location>
        <begin position="132"/>
        <end position="251"/>
    </location>
</feature>
<comment type="subcellular location">
    <subcellularLocation>
        <location evidence="1 9">Cytoplasm</location>
    </subcellularLocation>
</comment>
<keyword evidence="8" id="KW-0238">DNA-binding</keyword>
<dbReference type="InterPro" id="IPR001001">
    <property type="entry name" value="DNA_polIII_beta"/>
</dbReference>
<dbReference type="EMBL" id="LCNU01000007">
    <property type="protein sequence ID" value="KKU64581.1"/>
    <property type="molecule type" value="Genomic_DNA"/>
</dbReference>
<comment type="similarity">
    <text evidence="2 9">Belongs to the beta sliding clamp family.</text>
</comment>
<evidence type="ECO:0000256" key="6">
    <source>
        <dbReference type="ARBA" id="ARBA00022705"/>
    </source>
</evidence>
<reference evidence="13 14" key="1">
    <citation type="journal article" date="2015" name="Nature">
        <title>rRNA introns, odd ribosomes, and small enigmatic genomes across a large radiation of phyla.</title>
        <authorList>
            <person name="Brown C.T."/>
            <person name="Hug L.A."/>
            <person name="Thomas B.C."/>
            <person name="Sharon I."/>
            <person name="Castelle C.J."/>
            <person name="Singh A."/>
            <person name="Wilkins M.J."/>
            <person name="Williams K.H."/>
            <person name="Banfield J.F."/>
        </authorList>
    </citation>
    <scope>NUCLEOTIDE SEQUENCE [LARGE SCALE GENOMIC DNA]</scope>
</reference>
<feature type="domain" description="DNA polymerase III beta sliding clamp N-terminal" evidence="10">
    <location>
        <begin position="1"/>
        <end position="118"/>
    </location>
</feature>
<proteinExistence type="inferred from homology"/>
<dbReference type="GO" id="GO:0003887">
    <property type="term" value="F:DNA-directed DNA polymerase activity"/>
    <property type="evidence" value="ECO:0007669"/>
    <property type="project" value="UniProtKB-UniRule"/>
</dbReference>
<evidence type="ECO:0000256" key="3">
    <source>
        <dbReference type="ARBA" id="ARBA00022490"/>
    </source>
</evidence>
<dbReference type="STRING" id="1618364.UX86_C0007G0018"/>
<dbReference type="GO" id="GO:0003677">
    <property type="term" value="F:DNA binding"/>
    <property type="evidence" value="ECO:0007669"/>
    <property type="project" value="UniProtKB-UniRule"/>
</dbReference>
<dbReference type="PIRSF" id="PIRSF000804">
    <property type="entry name" value="DNA_pol_III_b"/>
    <property type="match status" value="1"/>
</dbReference>
<dbReference type="InterPro" id="IPR022637">
    <property type="entry name" value="DNA_polIII_beta_cen"/>
</dbReference>
<evidence type="ECO:0000256" key="8">
    <source>
        <dbReference type="ARBA" id="ARBA00023125"/>
    </source>
</evidence>
<dbReference type="GO" id="GO:0009360">
    <property type="term" value="C:DNA polymerase III complex"/>
    <property type="evidence" value="ECO:0007669"/>
    <property type="project" value="InterPro"/>
</dbReference>
<feature type="domain" description="DNA polymerase III beta sliding clamp C-terminal" evidence="12">
    <location>
        <begin position="254"/>
        <end position="373"/>
    </location>
</feature>
<keyword evidence="7 9" id="KW-0239">DNA-directed DNA polymerase</keyword>
<keyword evidence="5 9" id="KW-0548">Nucleotidyltransferase</keyword>
<sequence length="374" mass="40723">MKAVILQEDLSKWLGYVGRIVAARGQLPVLSNVLIEAEKEGVVLSATNLELGLRVEAGGKVTEEGAITIPARNLGEFTASLGPGAVTLSSSGDKLKVENGKITGNFAGIPAQEFPAMPKMSEKTDKRQRIKVSKKILLDLARQVAFAAASDESRPVLTGIRFSVTDGKLLATATDGFRLSKKTVEGEFESGKALEEDLILPAKSIAELSRIINEGKKESVVLEIVTENNQVIFAYPPIHLISRVLEGNFPDIEKIIPAEHKTLIILDKEELTRAVRAAAIFARDNSNIIKFKIQNSKFKVYASAQQTGESEIEIDAESEGEDAEIAFNYRYVTEFLNSCGTERVILKINGSMAPGVWMGEGDESLTHLIMPVRL</sequence>
<comment type="caution">
    <text evidence="13">The sequence shown here is derived from an EMBL/GenBank/DDBJ whole genome shotgun (WGS) entry which is preliminary data.</text>
</comment>
<dbReference type="InterPro" id="IPR046938">
    <property type="entry name" value="DNA_clamp_sf"/>
</dbReference>
<dbReference type="Pfam" id="PF02767">
    <property type="entry name" value="DNA_pol3_beta_2"/>
    <property type="match status" value="1"/>
</dbReference>
<evidence type="ECO:0000259" key="11">
    <source>
        <dbReference type="Pfam" id="PF02767"/>
    </source>
</evidence>
<accession>A0A0G1S5C5</accession>
<dbReference type="InterPro" id="IPR022634">
    <property type="entry name" value="DNA_polIII_beta_N"/>
</dbReference>
<keyword evidence="6 9" id="KW-0235">DNA replication</keyword>
<evidence type="ECO:0000256" key="4">
    <source>
        <dbReference type="ARBA" id="ARBA00022679"/>
    </source>
</evidence>
<dbReference type="GO" id="GO:0006271">
    <property type="term" value="P:DNA strand elongation involved in DNA replication"/>
    <property type="evidence" value="ECO:0007669"/>
    <property type="project" value="TreeGrafter"/>
</dbReference>
<dbReference type="Pfam" id="PF00712">
    <property type="entry name" value="DNA_pol3_beta"/>
    <property type="match status" value="1"/>
</dbReference>
<gene>
    <name evidence="13" type="ORF">UX86_C0007G0018</name>
</gene>
<evidence type="ECO:0000256" key="7">
    <source>
        <dbReference type="ARBA" id="ARBA00022932"/>
    </source>
</evidence>
<dbReference type="NCBIfam" id="TIGR00663">
    <property type="entry name" value="dnan"/>
    <property type="match status" value="1"/>
</dbReference>
<evidence type="ECO:0000256" key="2">
    <source>
        <dbReference type="ARBA" id="ARBA00010752"/>
    </source>
</evidence>
<dbReference type="Gene3D" id="3.10.150.10">
    <property type="entry name" value="DNA Polymerase III, subunit A, domain 2"/>
    <property type="match status" value="1"/>
</dbReference>
<dbReference type="PANTHER" id="PTHR30478">
    <property type="entry name" value="DNA POLYMERASE III SUBUNIT BETA"/>
    <property type="match status" value="1"/>
</dbReference>
<keyword evidence="3 9" id="KW-0963">Cytoplasm</keyword>
<name>A0A0G1S5C5_9BACT</name>
<evidence type="ECO:0000313" key="13">
    <source>
        <dbReference type="EMBL" id="KKU64581.1"/>
    </source>
</evidence>
<comment type="function">
    <text evidence="9">Confers DNA tethering and processivity to DNA polymerases and other proteins. Acts as a clamp, forming a ring around DNA (a reaction catalyzed by the clamp-loading complex) which diffuses in an ATP-independent manner freely and bidirectionally along dsDNA. Initially characterized for its ability to contact the catalytic subunit of DNA polymerase III (Pol III), a complex, multichain enzyme responsible for most of the replicative synthesis in bacteria; Pol III exhibits 3'-5' exonuclease proofreading activity. The beta chain is required for initiation of replication as well as for processivity of DNA replication.</text>
</comment>
<evidence type="ECO:0000256" key="5">
    <source>
        <dbReference type="ARBA" id="ARBA00022695"/>
    </source>
</evidence>
<dbReference type="CDD" id="cd00140">
    <property type="entry name" value="beta_clamp"/>
    <property type="match status" value="1"/>
</dbReference>
<evidence type="ECO:0000256" key="1">
    <source>
        <dbReference type="ARBA" id="ARBA00004496"/>
    </source>
</evidence>
<evidence type="ECO:0000259" key="10">
    <source>
        <dbReference type="Pfam" id="PF00712"/>
    </source>
</evidence>
<dbReference type="GO" id="GO:0005737">
    <property type="term" value="C:cytoplasm"/>
    <property type="evidence" value="ECO:0007669"/>
    <property type="project" value="UniProtKB-SubCell"/>
</dbReference>
<comment type="subunit">
    <text evidence="9">Forms a ring-shaped head-to-tail homodimer around DNA.</text>
</comment>
<protein>
    <recommendedName>
        <fullName evidence="9">Beta sliding clamp</fullName>
    </recommendedName>
</protein>
<evidence type="ECO:0000256" key="9">
    <source>
        <dbReference type="PIRNR" id="PIRNR000804"/>
    </source>
</evidence>
<dbReference type="SUPFAM" id="SSF55979">
    <property type="entry name" value="DNA clamp"/>
    <property type="match status" value="3"/>
</dbReference>
<keyword evidence="4 9" id="KW-0808">Transferase</keyword>
<dbReference type="Gene3D" id="3.70.10.10">
    <property type="match status" value="1"/>
</dbReference>
<dbReference type="PANTHER" id="PTHR30478:SF0">
    <property type="entry name" value="BETA SLIDING CLAMP"/>
    <property type="match status" value="1"/>
</dbReference>
<dbReference type="Pfam" id="PF02768">
    <property type="entry name" value="DNA_pol3_beta_3"/>
    <property type="match status" value="1"/>
</dbReference>